<gene>
    <name evidence="2" type="ORF">F3Y22_tig00110402pilonHSYRG00086</name>
</gene>
<dbReference type="Proteomes" id="UP000436088">
    <property type="component" value="Unassembled WGS sequence"/>
</dbReference>
<evidence type="ECO:0000313" key="3">
    <source>
        <dbReference type="Proteomes" id="UP000436088"/>
    </source>
</evidence>
<dbReference type="PANTHER" id="PTHR34280">
    <property type="entry name" value="OS01G0920100 PROTEIN"/>
    <property type="match status" value="1"/>
</dbReference>
<name>A0A6A3AT59_HIBSY</name>
<organism evidence="2 3">
    <name type="scientific">Hibiscus syriacus</name>
    <name type="common">Rose of Sharon</name>
    <dbReference type="NCBI Taxonomy" id="106335"/>
    <lineage>
        <taxon>Eukaryota</taxon>
        <taxon>Viridiplantae</taxon>
        <taxon>Streptophyta</taxon>
        <taxon>Embryophyta</taxon>
        <taxon>Tracheophyta</taxon>
        <taxon>Spermatophyta</taxon>
        <taxon>Magnoliopsida</taxon>
        <taxon>eudicotyledons</taxon>
        <taxon>Gunneridae</taxon>
        <taxon>Pentapetalae</taxon>
        <taxon>rosids</taxon>
        <taxon>malvids</taxon>
        <taxon>Malvales</taxon>
        <taxon>Malvaceae</taxon>
        <taxon>Malvoideae</taxon>
        <taxon>Hibiscus</taxon>
    </lineage>
</organism>
<evidence type="ECO:0000256" key="1">
    <source>
        <dbReference type="SAM" id="MobiDB-lite"/>
    </source>
</evidence>
<dbReference type="PANTHER" id="PTHR34280:SF2">
    <property type="entry name" value="OS01G0920100 PROTEIN"/>
    <property type="match status" value="1"/>
</dbReference>
<feature type="region of interest" description="Disordered" evidence="1">
    <location>
        <begin position="138"/>
        <end position="186"/>
    </location>
</feature>
<feature type="compositionally biased region" description="Polar residues" evidence="1">
    <location>
        <begin position="147"/>
        <end position="180"/>
    </location>
</feature>
<protein>
    <submittedName>
        <fullName evidence="2">Triacylglycerol lipase 2-like</fullName>
    </submittedName>
</protein>
<reference evidence="2" key="1">
    <citation type="submission" date="2019-09" db="EMBL/GenBank/DDBJ databases">
        <title>Draft genome information of white flower Hibiscus syriacus.</title>
        <authorList>
            <person name="Kim Y.-M."/>
        </authorList>
    </citation>
    <scope>NUCLEOTIDE SEQUENCE [LARGE SCALE GENOMIC DNA]</scope>
    <source>
        <strain evidence="2">YM2019G1</strain>
    </source>
</reference>
<sequence>MGSCVSVHRSPGESPMKLELSFQSKTDSLLIPPSPVKEKPSSNPHFALKSPYSFKYFGSKEETFFDSGAYLESDCEDDFFSVNGDFTPSRGNTPVHHSFSVGTPRVNKGTVDRSPLLVSETSPTGKKRKLLELFQESVRENGDDNNELNTSSNQDISNETPHVSGANSLCSSERTPNGDKTTFKEKPFKSMQCCIPSFVSCSSFNGRKKKMSPAISVNDES</sequence>
<evidence type="ECO:0000313" key="2">
    <source>
        <dbReference type="EMBL" id="KAE8706285.1"/>
    </source>
</evidence>
<comment type="caution">
    <text evidence="2">The sequence shown here is derived from an EMBL/GenBank/DDBJ whole genome shotgun (WGS) entry which is preliminary data.</text>
</comment>
<dbReference type="EMBL" id="VEPZ02000971">
    <property type="protein sequence ID" value="KAE8706285.1"/>
    <property type="molecule type" value="Genomic_DNA"/>
</dbReference>
<dbReference type="InterPro" id="IPR038947">
    <property type="entry name" value="At3g27210-like"/>
</dbReference>
<keyword evidence="3" id="KW-1185">Reference proteome</keyword>
<proteinExistence type="predicted"/>
<dbReference type="AlphaFoldDB" id="A0A6A3AT59"/>
<accession>A0A6A3AT59</accession>